<evidence type="ECO:0000256" key="3">
    <source>
        <dbReference type="ARBA" id="ARBA00022806"/>
    </source>
</evidence>
<dbReference type="Pfam" id="PF04408">
    <property type="entry name" value="WHD_HA2"/>
    <property type="match status" value="1"/>
</dbReference>
<organism evidence="8 9">
    <name type="scientific">Cyanobium gracile UHCC 0281</name>
    <dbReference type="NCBI Taxonomy" id="3110309"/>
    <lineage>
        <taxon>Bacteria</taxon>
        <taxon>Bacillati</taxon>
        <taxon>Cyanobacteriota</taxon>
        <taxon>Cyanophyceae</taxon>
        <taxon>Synechococcales</taxon>
        <taxon>Prochlorococcaceae</taxon>
        <taxon>Cyanobium</taxon>
    </lineage>
</organism>
<evidence type="ECO:0000256" key="1">
    <source>
        <dbReference type="ARBA" id="ARBA00022741"/>
    </source>
</evidence>
<dbReference type="PIRSF" id="PIRSF005496">
    <property type="entry name" value="ATP_hel_hrpB"/>
    <property type="match status" value="1"/>
</dbReference>
<dbReference type="SUPFAM" id="SSF52540">
    <property type="entry name" value="P-loop containing nucleoside triphosphate hydrolases"/>
    <property type="match status" value="1"/>
</dbReference>
<dbReference type="Gene3D" id="1.20.120.1080">
    <property type="match status" value="1"/>
</dbReference>
<dbReference type="NCBIfam" id="TIGR01970">
    <property type="entry name" value="DEAH_box_HrpB"/>
    <property type="match status" value="1"/>
</dbReference>
<keyword evidence="2" id="KW-0378">Hydrolase</keyword>
<evidence type="ECO:0000259" key="7">
    <source>
        <dbReference type="PROSITE" id="PS51194"/>
    </source>
</evidence>
<gene>
    <name evidence="8" type="primary">hrpB</name>
    <name evidence="8" type="ORF">VB739_02080</name>
</gene>
<feature type="domain" description="Helicase C-terminal" evidence="7">
    <location>
        <begin position="190"/>
        <end position="367"/>
    </location>
</feature>
<dbReference type="PROSITE" id="PS51192">
    <property type="entry name" value="HELICASE_ATP_BIND_1"/>
    <property type="match status" value="1"/>
</dbReference>
<feature type="domain" description="Helicase ATP-binding" evidence="6">
    <location>
        <begin position="9"/>
        <end position="172"/>
    </location>
</feature>
<feature type="region of interest" description="Disordered" evidence="5">
    <location>
        <begin position="802"/>
        <end position="836"/>
    </location>
</feature>
<dbReference type="PROSITE" id="PS51194">
    <property type="entry name" value="HELICASE_CTER"/>
    <property type="match status" value="1"/>
</dbReference>
<dbReference type="GO" id="GO:0004386">
    <property type="term" value="F:helicase activity"/>
    <property type="evidence" value="ECO:0007669"/>
    <property type="project" value="UniProtKB-KW"/>
</dbReference>
<dbReference type="EMBL" id="JAYGHY010000004">
    <property type="protein sequence ID" value="MEA5441339.1"/>
    <property type="molecule type" value="Genomic_DNA"/>
</dbReference>
<evidence type="ECO:0000256" key="5">
    <source>
        <dbReference type="SAM" id="MobiDB-lite"/>
    </source>
</evidence>
<dbReference type="InterPro" id="IPR007502">
    <property type="entry name" value="Helicase-assoc_dom"/>
</dbReference>
<dbReference type="Pfam" id="PF00271">
    <property type="entry name" value="Helicase_C"/>
    <property type="match status" value="1"/>
</dbReference>
<keyword evidence="3 8" id="KW-0347">Helicase</keyword>
<evidence type="ECO:0000256" key="2">
    <source>
        <dbReference type="ARBA" id="ARBA00022801"/>
    </source>
</evidence>
<dbReference type="SMART" id="SM00847">
    <property type="entry name" value="HA2"/>
    <property type="match status" value="1"/>
</dbReference>
<dbReference type="InterPro" id="IPR011545">
    <property type="entry name" value="DEAD/DEAH_box_helicase_dom"/>
</dbReference>
<dbReference type="InterPro" id="IPR010225">
    <property type="entry name" value="HrpB"/>
</dbReference>
<dbReference type="SMART" id="SM00490">
    <property type="entry name" value="HELICc"/>
    <property type="match status" value="1"/>
</dbReference>
<evidence type="ECO:0000259" key="6">
    <source>
        <dbReference type="PROSITE" id="PS51192"/>
    </source>
</evidence>
<reference evidence="8 9" key="1">
    <citation type="submission" date="2023-12" db="EMBL/GenBank/DDBJ databases">
        <title>Baltic Sea Cyanobacteria.</title>
        <authorList>
            <person name="Delbaje E."/>
            <person name="Fewer D.P."/>
            <person name="Shishido T.K."/>
        </authorList>
    </citation>
    <scope>NUCLEOTIDE SEQUENCE [LARGE SCALE GENOMIC DNA]</scope>
    <source>
        <strain evidence="8 9">UHCC 0281</strain>
    </source>
</reference>
<dbReference type="Pfam" id="PF08482">
    <property type="entry name" value="HrpB_C"/>
    <property type="match status" value="1"/>
</dbReference>
<evidence type="ECO:0000256" key="4">
    <source>
        <dbReference type="ARBA" id="ARBA00022840"/>
    </source>
</evidence>
<dbReference type="SMART" id="SM00487">
    <property type="entry name" value="DEXDc"/>
    <property type="match status" value="1"/>
</dbReference>
<keyword evidence="1" id="KW-0547">Nucleotide-binding</keyword>
<evidence type="ECO:0000313" key="9">
    <source>
        <dbReference type="Proteomes" id="UP001302329"/>
    </source>
</evidence>
<comment type="caution">
    <text evidence="8">The sequence shown here is derived from an EMBL/GenBank/DDBJ whole genome shotgun (WGS) entry which is preliminary data.</text>
</comment>
<dbReference type="InterPro" id="IPR049614">
    <property type="entry name" value="HrpB_DEXH"/>
</dbReference>
<dbReference type="Pfam" id="PF00270">
    <property type="entry name" value="DEAD"/>
    <property type="match status" value="1"/>
</dbReference>
<feature type="compositionally biased region" description="Basic and acidic residues" evidence="5">
    <location>
        <begin position="802"/>
        <end position="812"/>
    </location>
</feature>
<protein>
    <submittedName>
        <fullName evidence="8">ATP-dependent helicase HrpB</fullName>
    </submittedName>
</protein>
<proteinExistence type="predicted"/>
<dbReference type="PANTHER" id="PTHR43519:SF1">
    <property type="entry name" value="ATP-DEPENDENT RNA HELICASE HRPB"/>
    <property type="match status" value="1"/>
</dbReference>
<dbReference type="PANTHER" id="PTHR43519">
    <property type="entry name" value="ATP-DEPENDENT RNA HELICASE HRPB"/>
    <property type="match status" value="1"/>
</dbReference>
<keyword evidence="4" id="KW-0067">ATP-binding</keyword>
<dbReference type="InterPro" id="IPR048333">
    <property type="entry name" value="HA2_WH"/>
</dbReference>
<dbReference type="Proteomes" id="UP001302329">
    <property type="component" value="Unassembled WGS sequence"/>
</dbReference>
<keyword evidence="9" id="KW-1185">Reference proteome</keyword>
<sequence>MDDRLAAVTAALGPGATLLLQAEPGAGKTTRVPLALLEAFGTEGRLLMLEPRRLAARSAAERLAANLGEPLGGRVGYSVRLESRTSAATRLEVVTAGLFLRRLQADPALEGVACVIFDEFHERQAEVDLALALVRQARSLLRPELRLLVMSATLDLEPLAAELDGASVISCEGRSHPVTVAYQPPRQEERLERQVLRALESHWLEQPQPRGTVLVFLPGLGELETTRRAIEATAWGAEVDAVLLHGQLPLAAQGRAIAATHQAAGKVVLATAVAESSLTIAGVTLVIDSGLSRLSRFDPATGMDGLVTQPASQASAEQRRGRAGRLGPGHCLRLWSPAEQQRRPPFDPPELLEVDPLPIALQLAEWGGAADDTLPWITAPPRRSLAEARSLLRQLGATNDDGRITDHGRAMARLGVHPRLAHMLLRARERGWESLASAVAVLLSERDPLDRREAGSDLMRRLDWLRRSGARRPWRDLQSQLLRQLTDRQAPQESAPISSGSEDARAAQLLGWAYPERLALGRGRGDGRFLMHSGRGAVLPPGDPLAGAEALAIASVDGQGQEARVRLAVALSRQGLEELLADGVEECTEARWDGNDQRVRCERLRRAGALVLERRPWPKATGELVERALLEGLESLGLEVLPWCRTSRQLQQRLMLAHHHLGAPWPDRSPERLQQDPASWLGPHLGGLNRLQDLQRLDLPEILWGDLDWSLRRELERLLPLSQPVPSGRRVPLDYGSGTPVLAVKLQEMFGCLEGPTVLDGRLAVRVELLSPAGRPAAVTSDLAGFWSQGYAEVRRELRGRYPRHPWPEDPRQGIASARTKAALAREGRGDQPTER</sequence>
<dbReference type="CDD" id="cd18791">
    <property type="entry name" value="SF2_C_RHA"/>
    <property type="match status" value="1"/>
</dbReference>
<dbReference type="InterPro" id="IPR001650">
    <property type="entry name" value="Helicase_C-like"/>
</dbReference>
<dbReference type="InterPro" id="IPR013689">
    <property type="entry name" value="RNA_helicase_ATP-dep_HrpB_C"/>
</dbReference>
<evidence type="ECO:0000313" key="8">
    <source>
        <dbReference type="EMBL" id="MEA5441339.1"/>
    </source>
</evidence>
<dbReference type="InterPro" id="IPR027417">
    <property type="entry name" value="P-loop_NTPase"/>
</dbReference>
<accession>A0ABU5SS37</accession>
<dbReference type="InterPro" id="IPR014001">
    <property type="entry name" value="Helicase_ATP-bd"/>
</dbReference>
<dbReference type="CDD" id="cd17990">
    <property type="entry name" value="DEXHc_HrpB"/>
    <property type="match status" value="1"/>
</dbReference>
<name>A0ABU5SS37_9CYAN</name>
<feature type="compositionally biased region" description="Basic and acidic residues" evidence="5">
    <location>
        <begin position="824"/>
        <end position="836"/>
    </location>
</feature>
<dbReference type="Gene3D" id="3.40.50.300">
    <property type="entry name" value="P-loop containing nucleotide triphosphate hydrolases"/>
    <property type="match status" value="2"/>
</dbReference>